<keyword evidence="4" id="KW-1185">Reference proteome</keyword>
<feature type="domain" description="DUF4371" evidence="2">
    <location>
        <begin position="219"/>
        <end position="265"/>
    </location>
</feature>
<dbReference type="EMBL" id="BJWL01000384">
    <property type="protein sequence ID" value="GFS41709.1"/>
    <property type="molecule type" value="Genomic_DNA"/>
</dbReference>
<feature type="compositionally biased region" description="Polar residues" evidence="1">
    <location>
        <begin position="24"/>
        <end position="38"/>
    </location>
</feature>
<accession>A0A7J0DT67</accession>
<dbReference type="OrthoDB" id="1730821at2759"/>
<evidence type="ECO:0000259" key="2">
    <source>
        <dbReference type="Pfam" id="PF14291"/>
    </source>
</evidence>
<reference evidence="4" key="1">
    <citation type="submission" date="2019-07" db="EMBL/GenBank/DDBJ databases">
        <title>De Novo Assembly of kiwifruit Actinidia rufa.</title>
        <authorList>
            <person name="Sugita-Konishi S."/>
            <person name="Sato K."/>
            <person name="Mori E."/>
            <person name="Abe Y."/>
            <person name="Kisaki G."/>
            <person name="Hamano K."/>
            <person name="Suezawa K."/>
            <person name="Otani M."/>
            <person name="Fukuda T."/>
            <person name="Manabe T."/>
            <person name="Gomi K."/>
            <person name="Tabuchi M."/>
            <person name="Akimitsu K."/>
            <person name="Kataoka I."/>
        </authorList>
    </citation>
    <scope>NUCLEOTIDE SEQUENCE [LARGE SCALE GENOMIC DNA]</scope>
    <source>
        <strain evidence="4">cv. Fuchu</strain>
    </source>
</reference>
<feature type="domain" description="DUF4371" evidence="2">
    <location>
        <begin position="104"/>
        <end position="218"/>
    </location>
</feature>
<evidence type="ECO:0000256" key="1">
    <source>
        <dbReference type="SAM" id="MobiDB-lite"/>
    </source>
</evidence>
<evidence type="ECO:0000313" key="3">
    <source>
        <dbReference type="EMBL" id="GFS41709.1"/>
    </source>
</evidence>
<dbReference type="InterPro" id="IPR025398">
    <property type="entry name" value="DUF4371"/>
</dbReference>
<feature type="region of interest" description="Disordered" evidence="1">
    <location>
        <begin position="17"/>
        <end position="50"/>
    </location>
</feature>
<dbReference type="PANTHER" id="PTHR45749">
    <property type="match status" value="1"/>
</dbReference>
<dbReference type="Proteomes" id="UP000585474">
    <property type="component" value="Unassembled WGS sequence"/>
</dbReference>
<dbReference type="SUPFAM" id="SSF53098">
    <property type="entry name" value="Ribonuclease H-like"/>
    <property type="match status" value="1"/>
</dbReference>
<proteinExistence type="predicted"/>
<dbReference type="AlphaFoldDB" id="A0A7J0DT67"/>
<dbReference type="PANTHER" id="PTHR45749:SF37">
    <property type="entry name" value="OS05G0311600 PROTEIN"/>
    <property type="match status" value="1"/>
</dbReference>
<dbReference type="InterPro" id="IPR012337">
    <property type="entry name" value="RNaseH-like_sf"/>
</dbReference>
<protein>
    <submittedName>
        <fullName evidence="3">General transcription factor 2-related zinc finger protein</fullName>
    </submittedName>
</protein>
<comment type="caution">
    <text evidence="3">The sequence shown here is derived from an EMBL/GenBank/DDBJ whole genome shotgun (WGS) entry which is preliminary data.</text>
</comment>
<organism evidence="3 4">
    <name type="scientific">Actinidia rufa</name>
    <dbReference type="NCBI Taxonomy" id="165716"/>
    <lineage>
        <taxon>Eukaryota</taxon>
        <taxon>Viridiplantae</taxon>
        <taxon>Streptophyta</taxon>
        <taxon>Embryophyta</taxon>
        <taxon>Tracheophyta</taxon>
        <taxon>Spermatophyta</taxon>
        <taxon>Magnoliopsida</taxon>
        <taxon>eudicotyledons</taxon>
        <taxon>Gunneridae</taxon>
        <taxon>Pentapetalae</taxon>
        <taxon>asterids</taxon>
        <taxon>Ericales</taxon>
        <taxon>Actinidiaceae</taxon>
        <taxon>Actinidia</taxon>
    </lineage>
</organism>
<sequence length="366" mass="40795">MAHEGDRKGRNILSFFKPKVGIAKSNTPSSSNVGTSIPNEEPPSKSQRVEFDDTNLERDPGLRIPIWQHPINQRDEVRRAYIKAGPYQPNLLEYPRSKSGGPTSPHNNAVQSIEGLRNVARHIDKVINAQSAEEIQKNRLRLKATIESVRWLSLQACAFRGHDESPDSKNRGNLIEMIKLMGKLNVEINDVVLEKAPKNAKYTSPTIQKEILHILANKIVHVTDTTALTLKKEISDVLARYNLNIENMRGQGYDGASNMRGAWNGLQALFLRDSPSAYYVHCFAHRLQLALVAAAENELQDAQAIEIERTVTTAERVTGRGANQIGTLHRAGTTRWSSHFNSICSLIDMYGATIKVLENMGGGRNF</sequence>
<dbReference type="Pfam" id="PF14291">
    <property type="entry name" value="DUF4371"/>
    <property type="match status" value="2"/>
</dbReference>
<evidence type="ECO:0000313" key="4">
    <source>
        <dbReference type="Proteomes" id="UP000585474"/>
    </source>
</evidence>
<gene>
    <name evidence="3" type="ORF">Acr_00g0075960</name>
</gene>
<name>A0A7J0DT67_9ERIC</name>